<organism evidence="1 2">
    <name type="scientific">Mytilus edulis</name>
    <name type="common">Blue mussel</name>
    <dbReference type="NCBI Taxonomy" id="6550"/>
    <lineage>
        <taxon>Eukaryota</taxon>
        <taxon>Metazoa</taxon>
        <taxon>Spiralia</taxon>
        <taxon>Lophotrochozoa</taxon>
        <taxon>Mollusca</taxon>
        <taxon>Bivalvia</taxon>
        <taxon>Autobranchia</taxon>
        <taxon>Pteriomorphia</taxon>
        <taxon>Mytilida</taxon>
        <taxon>Mytiloidea</taxon>
        <taxon>Mytilidae</taxon>
        <taxon>Mytilinae</taxon>
        <taxon>Mytilus</taxon>
    </lineage>
</organism>
<comment type="caution">
    <text evidence="1">The sequence shown here is derived from an EMBL/GenBank/DDBJ whole genome shotgun (WGS) entry which is preliminary data.</text>
</comment>
<dbReference type="Proteomes" id="UP000683360">
    <property type="component" value="Unassembled WGS sequence"/>
</dbReference>
<evidence type="ECO:0000313" key="2">
    <source>
        <dbReference type="Proteomes" id="UP000683360"/>
    </source>
</evidence>
<sequence>MKDTLYQISAKKVFQRIQIQNRFGRICRTLYRLQKAKEEHQNWGAKKIVDELKVPFSDRMVKKFLSLYFYDQESKCIYKKSQDLNSNHGKCLDKEQLIHLINKTHMKDHRKYEAIYDCLRSTVFPVVRESIKVLFKLNVNCQCCNNAVEIPKTTVLRRPIPATYANSRWQIDLKKMPPVRGYNYICNIVDCFSRLAFGGPIKRKICKRCSRTNFKICLSVWSAKNITE</sequence>
<dbReference type="GO" id="GO:0003676">
    <property type="term" value="F:nucleic acid binding"/>
    <property type="evidence" value="ECO:0007669"/>
    <property type="project" value="InterPro"/>
</dbReference>
<evidence type="ECO:0008006" key="3">
    <source>
        <dbReference type="Google" id="ProtNLM"/>
    </source>
</evidence>
<keyword evidence="2" id="KW-1185">Reference proteome</keyword>
<dbReference type="InterPro" id="IPR012337">
    <property type="entry name" value="RNaseH-like_sf"/>
</dbReference>
<evidence type="ECO:0000313" key="1">
    <source>
        <dbReference type="EMBL" id="CAG2208855.1"/>
    </source>
</evidence>
<dbReference type="OrthoDB" id="10360754at2759"/>
<dbReference type="InterPro" id="IPR036397">
    <property type="entry name" value="RNaseH_sf"/>
</dbReference>
<dbReference type="SUPFAM" id="SSF53098">
    <property type="entry name" value="Ribonuclease H-like"/>
    <property type="match status" value="1"/>
</dbReference>
<accession>A0A8S3RKX8</accession>
<protein>
    <recommendedName>
        <fullName evidence="3">Integrase catalytic domain-containing protein</fullName>
    </recommendedName>
</protein>
<dbReference type="Gene3D" id="3.30.420.10">
    <property type="entry name" value="Ribonuclease H-like superfamily/Ribonuclease H"/>
    <property type="match status" value="1"/>
</dbReference>
<name>A0A8S3RKX8_MYTED</name>
<proteinExistence type="predicted"/>
<dbReference type="AlphaFoldDB" id="A0A8S3RKX8"/>
<dbReference type="EMBL" id="CAJPWZ010001124">
    <property type="protein sequence ID" value="CAG2208855.1"/>
    <property type="molecule type" value="Genomic_DNA"/>
</dbReference>
<gene>
    <name evidence="1" type="ORF">MEDL_22992</name>
</gene>
<reference evidence="1" key="1">
    <citation type="submission" date="2021-03" db="EMBL/GenBank/DDBJ databases">
        <authorList>
            <person name="Bekaert M."/>
        </authorList>
    </citation>
    <scope>NUCLEOTIDE SEQUENCE</scope>
</reference>